<evidence type="ECO:0008006" key="9">
    <source>
        <dbReference type="Google" id="ProtNLM"/>
    </source>
</evidence>
<gene>
    <name evidence="7" type="ORF">NDU88_011065</name>
</gene>
<evidence type="ECO:0000256" key="1">
    <source>
        <dbReference type="ARBA" id="ARBA00004906"/>
    </source>
</evidence>
<evidence type="ECO:0000313" key="8">
    <source>
        <dbReference type="Proteomes" id="UP001066276"/>
    </source>
</evidence>
<reference evidence="7" key="1">
    <citation type="journal article" date="2022" name="bioRxiv">
        <title>Sequencing and chromosome-scale assembly of the giantPleurodeles waltlgenome.</title>
        <authorList>
            <person name="Brown T."/>
            <person name="Elewa A."/>
            <person name="Iarovenko S."/>
            <person name="Subramanian E."/>
            <person name="Araus A.J."/>
            <person name="Petzold A."/>
            <person name="Susuki M."/>
            <person name="Suzuki K.-i.T."/>
            <person name="Hayashi T."/>
            <person name="Toyoda A."/>
            <person name="Oliveira C."/>
            <person name="Osipova E."/>
            <person name="Leigh N.D."/>
            <person name="Simon A."/>
            <person name="Yun M.H."/>
        </authorList>
    </citation>
    <scope>NUCLEOTIDE SEQUENCE</scope>
    <source>
        <strain evidence="7">20211129_DDA</strain>
        <tissue evidence="7">Liver</tissue>
    </source>
</reference>
<keyword evidence="4" id="KW-0498">Mitosis</keyword>
<name>A0AAV7R2B7_PLEWA</name>
<comment type="similarity">
    <text evidence="2">Belongs to the APC15 family.</text>
</comment>
<evidence type="ECO:0000256" key="3">
    <source>
        <dbReference type="ARBA" id="ARBA00022618"/>
    </source>
</evidence>
<comment type="caution">
    <text evidence="7">The sequence shown here is derived from an EMBL/GenBank/DDBJ whole genome shotgun (WGS) entry which is preliminary data.</text>
</comment>
<evidence type="ECO:0000256" key="5">
    <source>
        <dbReference type="ARBA" id="ARBA00023306"/>
    </source>
</evidence>
<dbReference type="Pfam" id="PF15243">
    <property type="entry name" value="ANAPC15"/>
    <property type="match status" value="1"/>
</dbReference>
<dbReference type="GO" id="GO:0005680">
    <property type="term" value="C:anaphase-promoting complex"/>
    <property type="evidence" value="ECO:0007669"/>
    <property type="project" value="InterPro"/>
</dbReference>
<dbReference type="Proteomes" id="UP001066276">
    <property type="component" value="Chromosome 6"/>
</dbReference>
<dbReference type="InterPro" id="IPR026182">
    <property type="entry name" value="ANAPC15"/>
</dbReference>
<dbReference type="PANTHER" id="PTHR22526:SF2">
    <property type="entry name" value="ANAPHASE PROMOTING COMPLEX C SUBUNIT 15, PSEUDOGENE-RELATED"/>
    <property type="match status" value="1"/>
</dbReference>
<dbReference type="AlphaFoldDB" id="A0AAV7R2B7"/>
<feature type="compositionally biased region" description="Basic and acidic residues" evidence="6">
    <location>
        <begin position="100"/>
        <end position="124"/>
    </location>
</feature>
<evidence type="ECO:0000256" key="6">
    <source>
        <dbReference type="SAM" id="MobiDB-lite"/>
    </source>
</evidence>
<protein>
    <recommendedName>
        <fullName evidence="9">Anaphase-promoting complex subunit 15</fullName>
    </recommendedName>
</protein>
<evidence type="ECO:0000256" key="4">
    <source>
        <dbReference type="ARBA" id="ARBA00022776"/>
    </source>
</evidence>
<comment type="pathway">
    <text evidence="1">Protein modification; protein ubiquitination.</text>
</comment>
<keyword evidence="5" id="KW-0131">Cell cycle</keyword>
<dbReference type="EMBL" id="JANPWB010000010">
    <property type="protein sequence ID" value="KAJ1144770.1"/>
    <property type="molecule type" value="Genomic_DNA"/>
</dbReference>
<feature type="compositionally biased region" description="Acidic residues" evidence="6">
    <location>
        <begin position="63"/>
        <end position="88"/>
    </location>
</feature>
<feature type="region of interest" description="Disordered" evidence="6">
    <location>
        <begin position="55"/>
        <end position="124"/>
    </location>
</feature>
<organism evidence="7 8">
    <name type="scientific">Pleurodeles waltl</name>
    <name type="common">Iberian ribbed newt</name>
    <dbReference type="NCBI Taxonomy" id="8319"/>
    <lineage>
        <taxon>Eukaryota</taxon>
        <taxon>Metazoa</taxon>
        <taxon>Chordata</taxon>
        <taxon>Craniata</taxon>
        <taxon>Vertebrata</taxon>
        <taxon>Euteleostomi</taxon>
        <taxon>Amphibia</taxon>
        <taxon>Batrachia</taxon>
        <taxon>Caudata</taxon>
        <taxon>Salamandroidea</taxon>
        <taxon>Salamandridae</taxon>
        <taxon>Pleurodelinae</taxon>
        <taxon>Pleurodeles</taxon>
    </lineage>
</organism>
<keyword evidence="8" id="KW-1185">Reference proteome</keyword>
<evidence type="ECO:0000256" key="2">
    <source>
        <dbReference type="ARBA" id="ARBA00009618"/>
    </source>
</evidence>
<proteinExistence type="inferred from homology"/>
<dbReference type="GO" id="GO:0051301">
    <property type="term" value="P:cell division"/>
    <property type="evidence" value="ECO:0007669"/>
    <property type="project" value="UniProtKB-KW"/>
</dbReference>
<accession>A0AAV7R2B7</accession>
<keyword evidence="3" id="KW-0132">Cell division</keyword>
<dbReference type="GO" id="GO:0090266">
    <property type="term" value="P:regulation of mitotic cell cycle spindle assembly checkpoint"/>
    <property type="evidence" value="ECO:0007669"/>
    <property type="project" value="InterPro"/>
</dbReference>
<sequence length="124" mass="14600">MSTLFPSLNPKVAESLWFNIDGPYVNENELQWQEQQYQAWLQSRAEKDNILVPIGKPASKCYDEDEEENDDVDEGSEEDSEDDEDMQDIVEMNDYNESPDDGKINKVDMEEAEQEYDRRMSWTF</sequence>
<evidence type="ECO:0000313" key="7">
    <source>
        <dbReference type="EMBL" id="KAJ1144770.1"/>
    </source>
</evidence>
<dbReference type="PANTHER" id="PTHR22526">
    <property type="entry name" value="ANAPHASE PROMOTING COMPLEX C SUBUNIT 15, PSEUDOGENE-RELATED"/>
    <property type="match status" value="1"/>
</dbReference>